<evidence type="ECO:0000256" key="1">
    <source>
        <dbReference type="SAM" id="MobiDB-lite"/>
    </source>
</evidence>
<dbReference type="PANTHER" id="PTHR43591">
    <property type="entry name" value="METHYLTRANSFERASE"/>
    <property type="match status" value="1"/>
</dbReference>
<comment type="caution">
    <text evidence="3">The sequence shown here is derived from an EMBL/GenBank/DDBJ whole genome shotgun (WGS) entry which is preliminary data.</text>
</comment>
<feature type="domain" description="Methyltransferase" evidence="2">
    <location>
        <begin position="118"/>
        <end position="234"/>
    </location>
</feature>
<gene>
    <name evidence="3" type="ORF">MYCIT1_LOCUS11586</name>
</gene>
<feature type="region of interest" description="Disordered" evidence="1">
    <location>
        <begin position="268"/>
        <end position="301"/>
    </location>
</feature>
<accession>A0AAD2Q2C9</accession>
<dbReference type="Pfam" id="PF13649">
    <property type="entry name" value="Methyltransf_25"/>
    <property type="match status" value="1"/>
</dbReference>
<feature type="non-terminal residue" evidence="3">
    <location>
        <position position="1"/>
    </location>
</feature>
<dbReference type="SUPFAM" id="SSF53335">
    <property type="entry name" value="S-adenosyl-L-methionine-dependent methyltransferases"/>
    <property type="match status" value="1"/>
</dbReference>
<dbReference type="EMBL" id="CAVNYO010000138">
    <property type="protein sequence ID" value="CAK5268403.1"/>
    <property type="molecule type" value="Genomic_DNA"/>
</dbReference>
<feature type="compositionally biased region" description="Polar residues" evidence="1">
    <location>
        <begin position="279"/>
        <end position="294"/>
    </location>
</feature>
<evidence type="ECO:0000313" key="3">
    <source>
        <dbReference type="EMBL" id="CAK5268403.1"/>
    </source>
</evidence>
<dbReference type="InterPro" id="IPR029063">
    <property type="entry name" value="SAM-dependent_MTases_sf"/>
</dbReference>
<dbReference type="PANTHER" id="PTHR43591:SF24">
    <property type="entry name" value="2-METHOXY-6-POLYPRENYL-1,4-BENZOQUINOL METHYLASE, MITOCHONDRIAL"/>
    <property type="match status" value="1"/>
</dbReference>
<dbReference type="Proteomes" id="UP001295794">
    <property type="component" value="Unassembled WGS sequence"/>
</dbReference>
<keyword evidence="4" id="KW-1185">Reference proteome</keyword>
<dbReference type="CDD" id="cd02440">
    <property type="entry name" value="AdoMet_MTases"/>
    <property type="match status" value="1"/>
</dbReference>
<evidence type="ECO:0000259" key="2">
    <source>
        <dbReference type="Pfam" id="PF13649"/>
    </source>
</evidence>
<name>A0AAD2Q2C9_9AGAR</name>
<proteinExistence type="predicted"/>
<protein>
    <recommendedName>
        <fullName evidence="2">Methyltransferase domain-containing protein</fullName>
    </recommendedName>
</protein>
<organism evidence="3 4">
    <name type="scientific">Mycena citricolor</name>
    <dbReference type="NCBI Taxonomy" id="2018698"/>
    <lineage>
        <taxon>Eukaryota</taxon>
        <taxon>Fungi</taxon>
        <taxon>Dikarya</taxon>
        <taxon>Basidiomycota</taxon>
        <taxon>Agaricomycotina</taxon>
        <taxon>Agaricomycetes</taxon>
        <taxon>Agaricomycetidae</taxon>
        <taxon>Agaricales</taxon>
        <taxon>Marasmiineae</taxon>
        <taxon>Mycenaceae</taxon>
        <taxon>Mycena</taxon>
    </lineage>
</organism>
<sequence>PNGATLIDLPGRRYLCLANQLRKPSLLFDTMSPPSLSSRPSFDSFSSPIPIRSAVEKDVQALLMKQRSSRRRPGQSIYPLQYSRDMINFDNWDQMFFQNCFGGLTMHQFDSDSPPRRILDLGCGGGYWAIEAARRWPDAEVIGFDLTDIQPDLMQLDAHYMRCLEDSNKSPHSLPIVAELAGRLKWVHGNLLDGLPFASNFFDYVHIAGIGLGVPEDEWQYVLEDVYRVMEYNGVIEIVEEDLIFPCSPPPPARRFLAPLNLDFTRRERKDSAPPSAFSIRSSSTMLSDQSSVPGSPVDVRIHKRPSLPTLPEAHPDYQHSRSSIPFDTDFSPDGLFTQDSEVYGTDPSDGHPQDHTRLKTAWDAMLTKRFLTPGVTTVMPFYLSTLFDNLQTHPSLHVPLPASSFEMDSDSRSSGESYSDAVYYDQTRRLSKDVDRVSIQSKSTTSSHRITPYWARMHLGKAVSSVSACKEAIWMEYSKLNPNALPPVISKTMNTRARTRMSYHSSSTREAFETDWSNWEHDMADRIAMRNRAGSDFRWSEPEFASDWRIWRDRMITHDTEIIEEPPRSSNICRSLRAFVAWKPPAPLPSSP</sequence>
<dbReference type="Gene3D" id="3.40.50.150">
    <property type="entry name" value="Vaccinia Virus protein VP39"/>
    <property type="match status" value="1"/>
</dbReference>
<dbReference type="InterPro" id="IPR041698">
    <property type="entry name" value="Methyltransf_25"/>
</dbReference>
<dbReference type="AlphaFoldDB" id="A0AAD2Q2C9"/>
<reference evidence="3" key="1">
    <citation type="submission" date="2023-11" db="EMBL/GenBank/DDBJ databases">
        <authorList>
            <person name="De Vega J J."/>
            <person name="De Vega J J."/>
        </authorList>
    </citation>
    <scope>NUCLEOTIDE SEQUENCE</scope>
</reference>
<evidence type="ECO:0000313" key="4">
    <source>
        <dbReference type="Proteomes" id="UP001295794"/>
    </source>
</evidence>
<dbReference type="GO" id="GO:0008168">
    <property type="term" value="F:methyltransferase activity"/>
    <property type="evidence" value="ECO:0007669"/>
    <property type="project" value="TreeGrafter"/>
</dbReference>